<feature type="transmembrane region" description="Helical" evidence="15">
    <location>
        <begin position="912"/>
        <end position="935"/>
    </location>
</feature>
<dbReference type="InterPro" id="IPR001841">
    <property type="entry name" value="Znf_RING"/>
</dbReference>
<dbReference type="EMBL" id="JAANYQ010000027">
    <property type="protein sequence ID" value="KAF4119395.1"/>
    <property type="molecule type" value="Genomic_DNA"/>
</dbReference>
<evidence type="ECO:0000256" key="2">
    <source>
        <dbReference type="ARBA" id="ARBA00004141"/>
    </source>
</evidence>
<feature type="transmembrane region" description="Helical" evidence="15">
    <location>
        <begin position="1233"/>
        <end position="1251"/>
    </location>
</feature>
<evidence type="ECO:0000256" key="5">
    <source>
        <dbReference type="ARBA" id="ARBA00022679"/>
    </source>
</evidence>
<comment type="subcellular location">
    <subcellularLocation>
        <location evidence="2">Membrane</location>
        <topology evidence="2">Multi-pass membrane protein</topology>
    </subcellularLocation>
</comment>
<feature type="region of interest" description="Disordered" evidence="14">
    <location>
        <begin position="435"/>
        <end position="484"/>
    </location>
</feature>
<reference evidence="18" key="1">
    <citation type="submission" date="2020-03" db="EMBL/GenBank/DDBJ databases">
        <title>Site-based positive gene gene selection in Geosmithia morbida across the United States reveals a broad range of putative effectors and factors for local host and environmental adapation.</title>
        <authorList>
            <person name="Onufrak A."/>
            <person name="Murdoch R.W."/>
            <person name="Gazis R."/>
            <person name="Huff M."/>
            <person name="Staton M."/>
            <person name="Klingeman W."/>
            <person name="Hadziabdic D."/>
        </authorList>
    </citation>
    <scope>NUCLEOTIDE SEQUENCE</scope>
    <source>
        <strain evidence="18">1262</strain>
    </source>
</reference>
<gene>
    <name evidence="18" type="ORF">GMORB2_4914</name>
</gene>
<keyword evidence="6 15" id="KW-0812">Transmembrane</keyword>
<sequence>MADHDAGHGFGPRAHHDRHNSQATRLPRRRTVQPDPYDAAPGICRICRSEGTPDEPLFYPCRCSGSIQHVHQDCLMEWLSHSQKKYCELCKTPFRFTKFYNPNMPHTLPITVFARQVGRYVLGSSLSWLRAIVALSFWVVGLPWFMRCGWSAMLWLSQESWSGSSVAATTIESEGSIIYLSSTMIGFDMCPASPLFAPTMTPAAEVASMLGWWANQTVTQFFIHCLFWMVGVPSPSLVSAITGPPVVVEPAHPQLDDDADLEDDLSDGEPTPAEEQLDTHAPEVFENVNGFGAPAAHETIRDYHGDHGHSPGNVFEYDEEPTVSAANFPQGWAEDTSVYRRQSDDDASTDAAFTPNHSQSDGTDHDQGSSSGEPKGKERAQDVVATLDPSEPSSSADVGAGPSRPRSVSDGPQMHSSINPLANNTWSFAAVYEPHNQEPQSEELPQWPGSDAPVPETLHEDEAPQPAPVPDNSNMTNSEHHDHSASVVNAGTSSATDPGPAAAPEQPKPLTERVTDFMWADIGDPDHGFAGTGADDHETDDDQWLDVPMDDRDNGLNMADAAAEFEVDENDVAGLDPGRDAEVVEDMEDFEGIMELLGMRGPVTNLFQNVIFCAVLVQAALFVGIFIPFNVGRVSLWFIARPTRLILMMYEMSKVIQDLTFAFTGFLSWAAFNLVDMLTSHLGGPVAIQVLAGRKASWGFFAGAVNRIVVVFDLLSQELAVPGSGMQLWSAASHEALMNIQEFIISAVMSLGSVLSPRGILRLIIEAPYFFGKTLERISIAMSKPGGLVVNLTPAYTAPPVSLDNAHWSASDLTWAILTGYVTMLAIAALYLKTGIRFARGTSLEDWEVGLIDTLHQASGILKVITVIGIEMLVFPLYCGLLLDCALLPLFAGATVTSRLQFTYNNPWTSLFVHWFVGTGYMFHFALFVSMCHFIRDPDDPEFHPVRDVLERNLTTQLRKILFSAFVYGALVIVCLGGVVWGLAYAAPGVLPIHYSSNEPVLEFPVDLLFYNFFMPLAFRVFKPGDALHSMYSWCFRKSARILRLTYFLFGERRIDEEGTLRLPDSSPYRDSAPYRLPFLGLDEDKRNVIPKSLIDILDGVETGPDSSFAYANKHLRRRKARLVETGQLVQDGRFVRAPASDRIKIPKGRKVFLEVNESGRRIDGKPDEGLYASGQFKMVYVPPHLIPRAFLFILFIWTFAAVTGVGLTVIPLILGRAMFKAALPDHVRTNDIYAFCIGVHVFVFAAYAISHGRQLWANVRSLWLAGMHAKSSERVTMCVQSVAWAAKLLYAYTFILFICPLVLSALVELYINMPLHTLMNPPSARDFTGQTGHGHHKIRIIEAWTLGLLYQRLAAKMISSLYYHSRFCMAMRAVLRRGWLDPDIGILTRAFVIPGTAFSLVAVLGPAALANLVESQFASLLSSGNGGHGPKEMASRVIRHRQAYPFVAVLAMLTRHFVVMKGGFDTLKAQVRDDAYLMGERLQNYDGPPSDTRTAKAQRQVAGRAAAML</sequence>
<feature type="region of interest" description="Disordered" evidence="14">
    <location>
        <begin position="1"/>
        <end position="37"/>
    </location>
</feature>
<evidence type="ECO:0000256" key="8">
    <source>
        <dbReference type="ARBA" id="ARBA00022771"/>
    </source>
</evidence>
<dbReference type="OrthoDB" id="1108038at2759"/>
<evidence type="ECO:0000256" key="1">
    <source>
        <dbReference type="ARBA" id="ARBA00000900"/>
    </source>
</evidence>
<dbReference type="CDD" id="cd16702">
    <property type="entry name" value="RING_CH-C4HC3_MARCH6"/>
    <property type="match status" value="1"/>
</dbReference>
<evidence type="ECO:0000256" key="4">
    <source>
        <dbReference type="ARBA" id="ARBA00012483"/>
    </source>
</evidence>
<dbReference type="EC" id="2.3.2.27" evidence="4"/>
<keyword evidence="10" id="KW-0862">Zinc</keyword>
<dbReference type="InterPro" id="IPR013083">
    <property type="entry name" value="Znf_RING/FYVE/PHD"/>
</dbReference>
<dbReference type="PROSITE" id="PS51292">
    <property type="entry name" value="ZF_RING_CH"/>
    <property type="match status" value="1"/>
</dbReference>
<keyword evidence="11 15" id="KW-1133">Transmembrane helix</keyword>
<feature type="region of interest" description="Disordered" evidence="14">
    <location>
        <begin position="338"/>
        <end position="420"/>
    </location>
</feature>
<feature type="transmembrane region" description="Helical" evidence="15">
    <location>
        <begin position="615"/>
        <end position="639"/>
    </location>
</feature>
<feature type="region of interest" description="Disordered" evidence="14">
    <location>
        <begin position="248"/>
        <end position="278"/>
    </location>
</feature>
<feature type="transmembrane region" description="Helical" evidence="15">
    <location>
        <begin position="813"/>
        <end position="832"/>
    </location>
</feature>
<evidence type="ECO:0000256" key="9">
    <source>
        <dbReference type="ARBA" id="ARBA00022786"/>
    </source>
</evidence>
<comment type="catalytic activity">
    <reaction evidence="1">
        <text>S-ubiquitinyl-[E2 ubiquitin-conjugating enzyme]-L-cysteine + [acceptor protein]-L-lysine = [E2 ubiquitin-conjugating enzyme]-L-cysteine + N(6)-ubiquitinyl-[acceptor protein]-L-lysine.</text>
        <dbReference type="EC" id="2.3.2.27"/>
    </reaction>
</comment>
<keyword evidence="19" id="KW-1185">Reference proteome</keyword>
<keyword evidence="7" id="KW-0479">Metal-binding</keyword>
<feature type="transmembrane region" description="Helical" evidence="15">
    <location>
        <begin position="659"/>
        <end position="678"/>
    </location>
</feature>
<feature type="transmembrane region" description="Helical" evidence="15">
    <location>
        <begin position="1290"/>
        <end position="1312"/>
    </location>
</feature>
<feature type="region of interest" description="Disordered" evidence="14">
    <location>
        <begin position="489"/>
        <end position="508"/>
    </location>
</feature>
<evidence type="ECO:0000256" key="13">
    <source>
        <dbReference type="PROSITE-ProRule" id="PRU00175"/>
    </source>
</evidence>
<evidence type="ECO:0000256" key="6">
    <source>
        <dbReference type="ARBA" id="ARBA00022692"/>
    </source>
</evidence>
<dbReference type="Pfam" id="PF12906">
    <property type="entry name" value="RINGv"/>
    <property type="match status" value="1"/>
</dbReference>
<protein>
    <recommendedName>
        <fullName evidence="4">RING-type E3 ubiquitin transferase</fullName>
        <ecNumber evidence="4">2.3.2.27</ecNumber>
    </recommendedName>
</protein>
<keyword evidence="8 13" id="KW-0863">Zinc-finger</keyword>
<organism evidence="18 19">
    <name type="scientific">Geosmithia morbida</name>
    <dbReference type="NCBI Taxonomy" id="1094350"/>
    <lineage>
        <taxon>Eukaryota</taxon>
        <taxon>Fungi</taxon>
        <taxon>Dikarya</taxon>
        <taxon>Ascomycota</taxon>
        <taxon>Pezizomycotina</taxon>
        <taxon>Sordariomycetes</taxon>
        <taxon>Hypocreomycetidae</taxon>
        <taxon>Hypocreales</taxon>
        <taxon>Bionectriaceae</taxon>
        <taxon>Geosmithia</taxon>
    </lineage>
</organism>
<proteinExistence type="predicted"/>
<feature type="transmembrane region" description="Helical" evidence="15">
    <location>
        <begin position="961"/>
        <end position="984"/>
    </location>
</feature>
<keyword evidence="9" id="KW-0833">Ubl conjugation pathway</keyword>
<feature type="transmembrane region" description="Helical" evidence="15">
    <location>
        <begin position="873"/>
        <end position="892"/>
    </location>
</feature>
<feature type="compositionally biased region" description="Acidic residues" evidence="14">
    <location>
        <begin position="256"/>
        <end position="267"/>
    </location>
</feature>
<name>A0A9P4YNZ8_9HYPO</name>
<dbReference type="GO" id="GO:0061630">
    <property type="term" value="F:ubiquitin protein ligase activity"/>
    <property type="evidence" value="ECO:0007669"/>
    <property type="project" value="UniProtKB-EC"/>
</dbReference>
<evidence type="ECO:0000259" key="16">
    <source>
        <dbReference type="PROSITE" id="PS50089"/>
    </source>
</evidence>
<comment type="caution">
    <text evidence="18">The sequence shown here is derived from an EMBL/GenBank/DDBJ whole genome shotgun (WGS) entry which is preliminary data.</text>
</comment>
<feature type="domain" description="RING-CH-type" evidence="17">
    <location>
        <begin position="36"/>
        <end position="97"/>
    </location>
</feature>
<feature type="transmembrane region" description="Helical" evidence="15">
    <location>
        <begin position="1004"/>
        <end position="1022"/>
    </location>
</feature>
<dbReference type="SMART" id="SM00744">
    <property type="entry name" value="RINGv"/>
    <property type="match status" value="1"/>
</dbReference>
<dbReference type="Pfam" id="PF23113">
    <property type="entry name" value="MARCHF6_C"/>
    <property type="match status" value="1"/>
</dbReference>
<dbReference type="GO" id="GO:0036503">
    <property type="term" value="P:ERAD pathway"/>
    <property type="evidence" value="ECO:0007669"/>
    <property type="project" value="TreeGrafter"/>
</dbReference>
<evidence type="ECO:0000259" key="17">
    <source>
        <dbReference type="PROSITE" id="PS51292"/>
    </source>
</evidence>
<dbReference type="SUPFAM" id="SSF57850">
    <property type="entry name" value="RING/U-box"/>
    <property type="match status" value="1"/>
</dbReference>
<dbReference type="RefSeq" id="XP_035318047.1">
    <property type="nucleotide sequence ID" value="XM_035466888.1"/>
</dbReference>
<evidence type="ECO:0000256" key="14">
    <source>
        <dbReference type="SAM" id="MobiDB-lite"/>
    </source>
</evidence>
<evidence type="ECO:0000256" key="3">
    <source>
        <dbReference type="ARBA" id="ARBA00004906"/>
    </source>
</evidence>
<keyword evidence="12 15" id="KW-0472">Membrane</keyword>
<dbReference type="Gene3D" id="3.30.40.10">
    <property type="entry name" value="Zinc/RING finger domain, C3HC4 (zinc finger)"/>
    <property type="match status" value="1"/>
</dbReference>
<evidence type="ECO:0000256" key="10">
    <source>
        <dbReference type="ARBA" id="ARBA00022833"/>
    </source>
</evidence>
<keyword evidence="5" id="KW-0808">Transferase</keyword>
<dbReference type="GeneID" id="55971142"/>
<evidence type="ECO:0000256" key="12">
    <source>
        <dbReference type="ARBA" id="ARBA00023136"/>
    </source>
</evidence>
<evidence type="ECO:0000256" key="7">
    <source>
        <dbReference type="ARBA" id="ARBA00022723"/>
    </source>
</evidence>
<feature type="domain" description="RING-type" evidence="16">
    <location>
        <begin position="44"/>
        <end position="91"/>
    </location>
</feature>
<dbReference type="InterPro" id="IPR011016">
    <property type="entry name" value="Znf_RING-CH"/>
</dbReference>
<dbReference type="PANTHER" id="PTHR13145:SF0">
    <property type="entry name" value="E3 UBIQUITIN-PROTEIN LIGASE MARCHF6"/>
    <property type="match status" value="1"/>
</dbReference>
<dbReference type="PANTHER" id="PTHR13145">
    <property type="entry name" value="SSM4 PROTEIN"/>
    <property type="match status" value="1"/>
</dbReference>
<dbReference type="FunFam" id="3.30.40.10:FF:000287">
    <property type="entry name" value="RING finger membrane protein"/>
    <property type="match status" value="1"/>
</dbReference>
<evidence type="ECO:0000256" key="15">
    <source>
        <dbReference type="SAM" id="Phobius"/>
    </source>
</evidence>
<accession>A0A9P4YNZ8</accession>
<comment type="pathway">
    <text evidence="3">Protein modification; protein ubiquitination.</text>
</comment>
<evidence type="ECO:0000313" key="19">
    <source>
        <dbReference type="Proteomes" id="UP000749293"/>
    </source>
</evidence>
<dbReference type="GO" id="GO:0005789">
    <property type="term" value="C:endoplasmic reticulum membrane"/>
    <property type="evidence" value="ECO:0007669"/>
    <property type="project" value="TreeGrafter"/>
</dbReference>
<dbReference type="GO" id="GO:0008270">
    <property type="term" value="F:zinc ion binding"/>
    <property type="evidence" value="ECO:0007669"/>
    <property type="project" value="UniProtKB-KW"/>
</dbReference>
<evidence type="ECO:0000313" key="18">
    <source>
        <dbReference type="EMBL" id="KAF4119395.1"/>
    </source>
</evidence>
<evidence type="ECO:0000256" key="11">
    <source>
        <dbReference type="ARBA" id="ARBA00022989"/>
    </source>
</evidence>
<dbReference type="Proteomes" id="UP000749293">
    <property type="component" value="Unassembled WGS sequence"/>
</dbReference>
<dbReference type="InterPro" id="IPR056521">
    <property type="entry name" value="MARCHF6-like_C"/>
</dbReference>
<feature type="transmembrane region" description="Helical" evidence="15">
    <location>
        <begin position="1190"/>
        <end position="1213"/>
    </location>
</feature>
<dbReference type="PROSITE" id="PS50089">
    <property type="entry name" value="ZF_RING_2"/>
    <property type="match status" value="1"/>
</dbReference>